<sequence>ICHQLLDLYVKQPGSSSPSKPIVGQNGTTVSTAQPSLASKRKSPPDSSLTPTLPSVGYTEPTSPTSAKLMKTLSEPNAQYPGHQMSQSYYHEYQQQYHSYSHPPPPPPPPASQPPYPNYAYYPSPGNPPMPVMPQQFSYSAQQSTKPYNVHHQYSMAPGAPVTDLLNHSYHHVHHNGPKEQSHVNINNKMYNSTFISSSNSNNTSSSQVRSSALKTVNITDRPV</sequence>
<feature type="compositionally biased region" description="Pro residues" evidence="1">
    <location>
        <begin position="102"/>
        <end position="117"/>
    </location>
</feature>
<feature type="compositionally biased region" description="Low complexity" evidence="1">
    <location>
        <begin position="197"/>
        <end position="212"/>
    </location>
</feature>
<feature type="compositionally biased region" description="Polar residues" evidence="1">
    <location>
        <begin position="213"/>
        <end position="224"/>
    </location>
</feature>
<evidence type="ECO:0000256" key="1">
    <source>
        <dbReference type="SAM" id="MobiDB-lite"/>
    </source>
</evidence>
<evidence type="ECO:0000313" key="3">
    <source>
        <dbReference type="Proteomes" id="UP000276133"/>
    </source>
</evidence>
<evidence type="ECO:0000313" key="2">
    <source>
        <dbReference type="EMBL" id="RNA17854.1"/>
    </source>
</evidence>
<feature type="compositionally biased region" description="Low complexity" evidence="1">
    <location>
        <begin position="45"/>
        <end position="55"/>
    </location>
</feature>
<name>A0A3M7R394_BRAPC</name>
<feature type="compositionally biased region" description="Polar residues" evidence="1">
    <location>
        <begin position="13"/>
        <end position="37"/>
    </location>
</feature>
<feature type="region of interest" description="Disordered" evidence="1">
    <location>
        <begin position="10"/>
        <end position="83"/>
    </location>
</feature>
<comment type="caution">
    <text evidence="2">The sequence shown here is derived from an EMBL/GenBank/DDBJ whole genome shotgun (WGS) entry which is preliminary data.</text>
</comment>
<reference evidence="2 3" key="1">
    <citation type="journal article" date="2018" name="Sci. Rep.">
        <title>Genomic signatures of local adaptation to the degree of environmental predictability in rotifers.</title>
        <authorList>
            <person name="Franch-Gras L."/>
            <person name="Hahn C."/>
            <person name="Garcia-Roger E.M."/>
            <person name="Carmona M.J."/>
            <person name="Serra M."/>
            <person name="Gomez A."/>
        </authorList>
    </citation>
    <scope>NUCLEOTIDE SEQUENCE [LARGE SCALE GENOMIC DNA]</scope>
    <source>
        <strain evidence="2">HYR1</strain>
    </source>
</reference>
<keyword evidence="3" id="KW-1185">Reference proteome</keyword>
<organism evidence="2 3">
    <name type="scientific">Brachionus plicatilis</name>
    <name type="common">Marine rotifer</name>
    <name type="synonym">Brachionus muelleri</name>
    <dbReference type="NCBI Taxonomy" id="10195"/>
    <lineage>
        <taxon>Eukaryota</taxon>
        <taxon>Metazoa</taxon>
        <taxon>Spiralia</taxon>
        <taxon>Gnathifera</taxon>
        <taxon>Rotifera</taxon>
        <taxon>Eurotatoria</taxon>
        <taxon>Monogononta</taxon>
        <taxon>Pseudotrocha</taxon>
        <taxon>Ploima</taxon>
        <taxon>Brachionidae</taxon>
        <taxon>Brachionus</taxon>
    </lineage>
</organism>
<accession>A0A3M7R394</accession>
<dbReference type="Proteomes" id="UP000276133">
    <property type="component" value="Unassembled WGS sequence"/>
</dbReference>
<protein>
    <submittedName>
        <fullName evidence="2">Uncharacterized protein</fullName>
    </submittedName>
</protein>
<feature type="region of interest" description="Disordered" evidence="1">
    <location>
        <begin position="197"/>
        <end position="224"/>
    </location>
</feature>
<gene>
    <name evidence="2" type="ORF">BpHYR1_017548</name>
</gene>
<dbReference type="AlphaFoldDB" id="A0A3M7R394"/>
<proteinExistence type="predicted"/>
<feature type="non-terminal residue" evidence="2">
    <location>
        <position position="1"/>
    </location>
</feature>
<feature type="region of interest" description="Disordered" evidence="1">
    <location>
        <begin position="96"/>
        <end position="122"/>
    </location>
</feature>
<dbReference type="EMBL" id="REGN01004362">
    <property type="protein sequence ID" value="RNA17854.1"/>
    <property type="molecule type" value="Genomic_DNA"/>
</dbReference>